<reference evidence="3 4" key="1">
    <citation type="submission" date="2017-09" db="EMBL/GenBank/DDBJ databases">
        <title>Genome sequence of Lactobacillus brevis D7.</title>
        <authorList>
            <person name="Kwon M.-S."/>
            <person name="Lim S.K."/>
            <person name="Choi H.-J."/>
        </authorList>
    </citation>
    <scope>NUCLEOTIDE SEQUENCE [LARGE SCALE GENOMIC DNA]</scope>
    <source>
        <strain evidence="3 4">D7</strain>
    </source>
</reference>
<protein>
    <submittedName>
        <fullName evidence="3">XRE family transcriptional regulator</fullName>
    </submittedName>
</protein>
<evidence type="ECO:0000313" key="3">
    <source>
        <dbReference type="EMBL" id="PBQ23877.1"/>
    </source>
</evidence>
<dbReference type="CDD" id="cd00093">
    <property type="entry name" value="HTH_XRE"/>
    <property type="match status" value="1"/>
</dbReference>
<evidence type="ECO:0000313" key="4">
    <source>
        <dbReference type="Proteomes" id="UP000217918"/>
    </source>
</evidence>
<dbReference type="PANTHER" id="PTHR46558:SF4">
    <property type="entry name" value="DNA-BIDING PHAGE PROTEIN"/>
    <property type="match status" value="1"/>
</dbReference>
<dbReference type="RefSeq" id="WP_052256142.1">
    <property type="nucleotide sequence ID" value="NZ_CAKMBG010000001.1"/>
</dbReference>
<keyword evidence="1" id="KW-0238">DNA-binding</keyword>
<dbReference type="InterPro" id="IPR001387">
    <property type="entry name" value="Cro/C1-type_HTH"/>
</dbReference>
<dbReference type="PROSITE" id="PS50943">
    <property type="entry name" value="HTH_CROC1"/>
    <property type="match status" value="1"/>
</dbReference>
<dbReference type="AlphaFoldDB" id="A0A2A3TYK7"/>
<gene>
    <name evidence="3" type="ORF">CNR29_07540</name>
</gene>
<dbReference type="EMBL" id="NVYO01000001">
    <property type="protein sequence ID" value="PBQ23877.1"/>
    <property type="molecule type" value="Genomic_DNA"/>
</dbReference>
<feature type="domain" description="HTH cro/C1-type" evidence="2">
    <location>
        <begin position="5"/>
        <end position="59"/>
    </location>
</feature>
<accession>A0A2A3TYK7</accession>
<evidence type="ECO:0000259" key="2">
    <source>
        <dbReference type="PROSITE" id="PS50943"/>
    </source>
</evidence>
<organism evidence="3 4">
    <name type="scientific">Levilactobacillus brevis</name>
    <name type="common">Lactobacillus brevis</name>
    <dbReference type="NCBI Taxonomy" id="1580"/>
    <lineage>
        <taxon>Bacteria</taxon>
        <taxon>Bacillati</taxon>
        <taxon>Bacillota</taxon>
        <taxon>Bacilli</taxon>
        <taxon>Lactobacillales</taxon>
        <taxon>Lactobacillaceae</taxon>
        <taxon>Levilactobacillus</taxon>
    </lineage>
</organism>
<evidence type="ECO:0000256" key="1">
    <source>
        <dbReference type="ARBA" id="ARBA00023125"/>
    </source>
</evidence>
<dbReference type="Gene3D" id="1.10.260.40">
    <property type="entry name" value="lambda repressor-like DNA-binding domains"/>
    <property type="match status" value="1"/>
</dbReference>
<dbReference type="GO" id="GO:0003677">
    <property type="term" value="F:DNA binding"/>
    <property type="evidence" value="ECO:0007669"/>
    <property type="project" value="UniProtKB-KW"/>
</dbReference>
<sequence length="87" mass="10014">MRNNLKNLRENQGLTQTALAQMLNVSQRTISKWELGNSTPSPAQMQFLQELFKEPKEKIFFGAFNYKMLLKIDDPTTILGNHTEEVS</sequence>
<dbReference type="SUPFAM" id="SSF47413">
    <property type="entry name" value="lambda repressor-like DNA-binding domains"/>
    <property type="match status" value="1"/>
</dbReference>
<dbReference type="OrthoDB" id="9805856at2"/>
<comment type="caution">
    <text evidence="3">The sequence shown here is derived from an EMBL/GenBank/DDBJ whole genome shotgun (WGS) entry which is preliminary data.</text>
</comment>
<dbReference type="Proteomes" id="UP000217918">
    <property type="component" value="Unassembled WGS sequence"/>
</dbReference>
<proteinExistence type="predicted"/>
<dbReference type="Pfam" id="PF01381">
    <property type="entry name" value="HTH_3"/>
    <property type="match status" value="1"/>
</dbReference>
<name>A0A2A3TYK7_LEVBR</name>
<dbReference type="PANTHER" id="PTHR46558">
    <property type="entry name" value="TRACRIPTIONAL REGULATORY PROTEIN-RELATED-RELATED"/>
    <property type="match status" value="1"/>
</dbReference>
<dbReference type="InterPro" id="IPR010982">
    <property type="entry name" value="Lambda_DNA-bd_dom_sf"/>
</dbReference>
<dbReference type="SMART" id="SM00530">
    <property type="entry name" value="HTH_XRE"/>
    <property type="match status" value="1"/>
</dbReference>